<evidence type="ECO:0000256" key="5">
    <source>
        <dbReference type="ARBA" id="ARBA00029447"/>
    </source>
</evidence>
<feature type="domain" description="HAMP" evidence="9">
    <location>
        <begin position="70"/>
        <end position="122"/>
    </location>
</feature>
<name>A0A7X0LV67_9BACI</name>
<keyword evidence="2" id="KW-1003">Cell membrane</keyword>
<keyword evidence="7" id="KW-0812">Transmembrane</keyword>
<dbReference type="Pfam" id="PF18947">
    <property type="entry name" value="HAMP_2"/>
    <property type="match status" value="2"/>
</dbReference>
<dbReference type="Gene3D" id="1.20.120.1530">
    <property type="match status" value="2"/>
</dbReference>
<dbReference type="PROSITE" id="PS50111">
    <property type="entry name" value="CHEMOTAXIS_TRANSDUC_2"/>
    <property type="match status" value="1"/>
</dbReference>
<keyword evidence="4 7" id="KW-0472">Membrane</keyword>
<dbReference type="InterPro" id="IPR051310">
    <property type="entry name" value="MCP_chemotaxis"/>
</dbReference>
<dbReference type="InterPro" id="IPR041395">
    <property type="entry name" value="McpB_HAMP_3rd"/>
</dbReference>
<dbReference type="CDD" id="cd11386">
    <property type="entry name" value="MCP_signal"/>
    <property type="match status" value="1"/>
</dbReference>
<dbReference type="GO" id="GO:0005886">
    <property type="term" value="C:plasma membrane"/>
    <property type="evidence" value="ECO:0007669"/>
    <property type="project" value="UniProtKB-SubCell"/>
</dbReference>
<dbReference type="Pfam" id="PF00672">
    <property type="entry name" value="HAMP"/>
    <property type="match status" value="1"/>
</dbReference>
<dbReference type="CDD" id="cd17528">
    <property type="entry name" value="HAMP_III"/>
    <property type="match status" value="1"/>
</dbReference>
<evidence type="ECO:0000256" key="3">
    <source>
        <dbReference type="ARBA" id="ARBA00022500"/>
    </source>
</evidence>
<evidence type="ECO:0000259" key="8">
    <source>
        <dbReference type="PROSITE" id="PS50111"/>
    </source>
</evidence>
<dbReference type="SUPFAM" id="SSF158472">
    <property type="entry name" value="HAMP domain-like"/>
    <property type="match status" value="1"/>
</dbReference>
<evidence type="ECO:0000259" key="9">
    <source>
        <dbReference type="PROSITE" id="PS50885"/>
    </source>
</evidence>
<comment type="subcellular location">
    <subcellularLocation>
        <location evidence="1">Cell membrane</location>
    </subcellularLocation>
</comment>
<evidence type="ECO:0000256" key="6">
    <source>
        <dbReference type="PROSITE-ProRule" id="PRU00284"/>
    </source>
</evidence>
<evidence type="ECO:0000313" key="11">
    <source>
        <dbReference type="Proteomes" id="UP000531594"/>
    </source>
</evidence>
<dbReference type="FunFam" id="1.10.287.950:FF:000001">
    <property type="entry name" value="Methyl-accepting chemotaxis sensory transducer"/>
    <property type="match status" value="1"/>
</dbReference>
<dbReference type="Pfam" id="PF18575">
    <property type="entry name" value="HAMP_N3"/>
    <property type="match status" value="1"/>
</dbReference>
<feature type="domain" description="HAMP" evidence="9">
    <location>
        <begin position="335"/>
        <end position="387"/>
    </location>
</feature>
<gene>
    <name evidence="10" type="ORF">HNR53_000572</name>
</gene>
<dbReference type="InterPro" id="IPR003660">
    <property type="entry name" value="HAMP_dom"/>
</dbReference>
<reference evidence="10 11" key="1">
    <citation type="submission" date="2020-08" db="EMBL/GenBank/DDBJ databases">
        <title>Genomic Encyclopedia of Type Strains, Phase IV (KMG-IV): sequencing the most valuable type-strain genomes for metagenomic binning, comparative biology and taxonomic classification.</title>
        <authorList>
            <person name="Goeker M."/>
        </authorList>
    </citation>
    <scope>NUCLEOTIDE SEQUENCE [LARGE SCALE GENOMIC DNA]</scope>
    <source>
        <strain evidence="10 11">DSM 5391</strain>
    </source>
</reference>
<dbReference type="GO" id="GO:0006935">
    <property type="term" value="P:chemotaxis"/>
    <property type="evidence" value="ECO:0007669"/>
    <property type="project" value="UniProtKB-KW"/>
</dbReference>
<keyword evidence="11" id="KW-1185">Reference proteome</keyword>
<dbReference type="SUPFAM" id="SSF58104">
    <property type="entry name" value="Methyl-accepting chemotaxis protein (MCP) signaling domain"/>
    <property type="match status" value="1"/>
</dbReference>
<dbReference type="GO" id="GO:0004888">
    <property type="term" value="F:transmembrane signaling receptor activity"/>
    <property type="evidence" value="ECO:0007669"/>
    <property type="project" value="TreeGrafter"/>
</dbReference>
<comment type="caution">
    <text evidence="10">The sequence shown here is derived from an EMBL/GenBank/DDBJ whole genome shotgun (WGS) entry which is preliminary data.</text>
</comment>
<dbReference type="InterPro" id="IPR004089">
    <property type="entry name" value="MCPsignal_dom"/>
</dbReference>
<feature type="transmembrane region" description="Helical" evidence="7">
    <location>
        <begin position="12"/>
        <end position="35"/>
    </location>
</feature>
<protein>
    <submittedName>
        <fullName evidence="10">Methyl-accepting chemotaxis protein</fullName>
    </submittedName>
</protein>
<keyword evidence="3" id="KW-0145">Chemotaxis</keyword>
<dbReference type="Gene3D" id="1.10.287.950">
    <property type="entry name" value="Methyl-accepting chemotaxis protein"/>
    <property type="match status" value="1"/>
</dbReference>
<dbReference type="SMART" id="SM00283">
    <property type="entry name" value="MA"/>
    <property type="match status" value="1"/>
</dbReference>
<dbReference type="AlphaFoldDB" id="A0A7X0LV67"/>
<dbReference type="Pfam" id="PF00015">
    <property type="entry name" value="MCPsignal"/>
    <property type="match status" value="1"/>
</dbReference>
<dbReference type="RefSeq" id="WP_221452180.1">
    <property type="nucleotide sequence ID" value="NZ_JBHLZA010000020.1"/>
</dbReference>
<dbReference type="PROSITE" id="PS50885">
    <property type="entry name" value="HAMP"/>
    <property type="match status" value="2"/>
</dbReference>
<dbReference type="Gene3D" id="1.10.8.500">
    <property type="entry name" value="HAMP domain in histidine kinase"/>
    <property type="match status" value="1"/>
</dbReference>
<organism evidence="10 11">
    <name type="scientific">Bacillus benzoevorans</name>
    <dbReference type="NCBI Taxonomy" id="1456"/>
    <lineage>
        <taxon>Bacteria</taxon>
        <taxon>Bacillati</taxon>
        <taxon>Bacillota</taxon>
        <taxon>Bacilli</taxon>
        <taxon>Bacillales</taxon>
        <taxon>Bacillaceae</taxon>
        <taxon>Bacillus</taxon>
    </lineage>
</organism>
<evidence type="ECO:0000256" key="4">
    <source>
        <dbReference type="ARBA" id="ARBA00023136"/>
    </source>
</evidence>
<keyword evidence="7" id="KW-1133">Transmembrane helix</keyword>
<dbReference type="GO" id="GO:0007165">
    <property type="term" value="P:signal transduction"/>
    <property type="evidence" value="ECO:0007669"/>
    <property type="project" value="UniProtKB-KW"/>
</dbReference>
<dbReference type="CDD" id="cd06225">
    <property type="entry name" value="HAMP"/>
    <property type="match status" value="1"/>
</dbReference>
<dbReference type="PANTHER" id="PTHR43531">
    <property type="entry name" value="PROTEIN ICFG"/>
    <property type="match status" value="1"/>
</dbReference>
<feature type="domain" description="Methyl-accepting transducer" evidence="8">
    <location>
        <begin position="392"/>
        <end position="621"/>
    </location>
</feature>
<keyword evidence="6" id="KW-0807">Transducer</keyword>
<evidence type="ECO:0000256" key="1">
    <source>
        <dbReference type="ARBA" id="ARBA00004236"/>
    </source>
</evidence>
<comment type="similarity">
    <text evidence="5">Belongs to the methyl-accepting chemotaxis (MCP) protein family.</text>
</comment>
<dbReference type="Proteomes" id="UP000531594">
    <property type="component" value="Unassembled WGS sequence"/>
</dbReference>
<sequence>MNGFRNLTITKKLFVTFLFVTAITGIIGIVSGAIIARYTEEMSMLTVLYSLLILVIAIAISTSIGMVTAKIINKPLTMLTESADKLAAGDLNVQLEYKAKDDIGHLISSFSKIVHNYRTQAEAADKIAAGDLNIDMKVLSDKDILSKSIKNVIETLRQLIAEMENMSNEHDAGDIDVFVSENRFQGAYKTMASGVNKMVQGHISVKKKAMACIAEFARGNFEAELEKFPGKKAFINDNIEALRKNLIDVNTEVHTLIIAAQEGRLSERANAQAFHGDWSALMKGLNGLIDAIIEPINEAAGVLDELSKGNLQISVKGNYKGDHAKIKYALNDSISTLSSYVNEISHVLTEMANGNLDVLITREYRGDFEDIKVSLNNIDQALNEMMYEINSASQQVASGSRQLSDSSMALSQGATEQASSIEELTASLEEVSSQTKENAENAGNANNLAMDAKANAEQGNIQMAEMLKAMEEINIASGNISKIIKVIDEIAFQTNILALNAAVEAARAGQHGKGFAVVAEEVRNLAARSANAAKETTDLIEGSIHKVEDGTNIANETAAALNKIVAGVAGVANLVGNIATASNEQASAIEQINQGVMQISKVVQTNSATSEESAAASEELASQAEMLKIQVTKFKLRKINGYAESYKGLQEIKPEVMKKLEQMNERRKPDHQNDSFAEVAAAKQIVLSDSEFGKY</sequence>
<evidence type="ECO:0000256" key="7">
    <source>
        <dbReference type="SAM" id="Phobius"/>
    </source>
</evidence>
<evidence type="ECO:0000256" key="2">
    <source>
        <dbReference type="ARBA" id="ARBA00022475"/>
    </source>
</evidence>
<dbReference type="EMBL" id="JACHGK010000001">
    <property type="protein sequence ID" value="MBB6443984.1"/>
    <property type="molecule type" value="Genomic_DNA"/>
</dbReference>
<dbReference type="SMART" id="SM00304">
    <property type="entry name" value="HAMP"/>
    <property type="match status" value="3"/>
</dbReference>
<accession>A0A7X0LV67</accession>
<feature type="transmembrane region" description="Helical" evidence="7">
    <location>
        <begin position="47"/>
        <end position="69"/>
    </location>
</feature>
<dbReference type="CDD" id="cd17527">
    <property type="entry name" value="HAMP_II"/>
    <property type="match status" value="1"/>
</dbReference>
<proteinExistence type="inferred from homology"/>
<evidence type="ECO:0000313" key="10">
    <source>
        <dbReference type="EMBL" id="MBB6443984.1"/>
    </source>
</evidence>
<dbReference type="PANTHER" id="PTHR43531:SF11">
    <property type="entry name" value="METHYL-ACCEPTING CHEMOTAXIS PROTEIN 3"/>
    <property type="match status" value="1"/>
</dbReference>